<keyword evidence="6" id="KW-1185">Reference proteome</keyword>
<dbReference type="AlphaFoldDB" id="A0A5B9QMQ8"/>
<keyword evidence="5" id="KW-0966">Cell projection</keyword>
<evidence type="ECO:0000256" key="1">
    <source>
        <dbReference type="ARBA" id="ARBA00022490"/>
    </source>
</evidence>
<accession>A0A5B9QMQ8</accession>
<keyword evidence="5" id="KW-0282">Flagellum</keyword>
<dbReference type="PANTHER" id="PTHR39190">
    <property type="entry name" value="FLAGELLAR ASSEMBLY FACTOR FLIW"/>
    <property type="match status" value="1"/>
</dbReference>
<dbReference type="Pfam" id="PF02623">
    <property type="entry name" value="FliW"/>
    <property type="match status" value="1"/>
</dbReference>
<evidence type="ECO:0000256" key="4">
    <source>
        <dbReference type="HAMAP-Rule" id="MF_01185"/>
    </source>
</evidence>
<dbReference type="KEGG" id="rul:UC8_11130"/>
<protein>
    <recommendedName>
        <fullName evidence="4">Flagellar assembly factor FliW</fullName>
    </recommendedName>
</protein>
<comment type="similarity">
    <text evidence="4">Belongs to the FliW family.</text>
</comment>
<sequence>MRIDTTRFGKLTIEEDQLLLFPQGLIGMETLRQWTLLPDPANELVAWLQSASCGDRALAVVSPRLFVPDYKVRVGQRELAPLNLRPGDETYILSTLSGHVGNLAMNLRAPIIVNLTRRNGCQVVTTDDQPLRQALPMRRSTLRMAA</sequence>
<dbReference type="InterPro" id="IPR024046">
    <property type="entry name" value="Flagellar_assmbl_FliW_dom_sf"/>
</dbReference>
<dbReference type="SUPFAM" id="SSF141457">
    <property type="entry name" value="BH3618-like"/>
    <property type="match status" value="1"/>
</dbReference>
<dbReference type="Gene3D" id="2.30.290.10">
    <property type="entry name" value="BH3618-like"/>
    <property type="match status" value="1"/>
</dbReference>
<dbReference type="GO" id="GO:0006417">
    <property type="term" value="P:regulation of translation"/>
    <property type="evidence" value="ECO:0007669"/>
    <property type="project" value="UniProtKB-KW"/>
</dbReference>
<dbReference type="HAMAP" id="MF_01185">
    <property type="entry name" value="FliW"/>
    <property type="match status" value="1"/>
</dbReference>
<comment type="subunit">
    <text evidence="4">Interacts with translational regulator CsrA and flagellin(s).</text>
</comment>
<evidence type="ECO:0000256" key="2">
    <source>
        <dbReference type="ARBA" id="ARBA00022795"/>
    </source>
</evidence>
<dbReference type="GO" id="GO:0005737">
    <property type="term" value="C:cytoplasm"/>
    <property type="evidence" value="ECO:0007669"/>
    <property type="project" value="UniProtKB-SubCell"/>
</dbReference>
<evidence type="ECO:0000313" key="6">
    <source>
        <dbReference type="Proteomes" id="UP000325286"/>
    </source>
</evidence>
<keyword evidence="3 4" id="KW-0810">Translation regulation</keyword>
<keyword evidence="2 4" id="KW-1005">Bacterial flagellum biogenesis</keyword>
<evidence type="ECO:0000313" key="5">
    <source>
        <dbReference type="EMBL" id="QEG39152.1"/>
    </source>
</evidence>
<dbReference type="GO" id="GO:0044780">
    <property type="term" value="P:bacterial-type flagellum assembly"/>
    <property type="evidence" value="ECO:0007669"/>
    <property type="project" value="UniProtKB-UniRule"/>
</dbReference>
<reference evidence="5 6" key="1">
    <citation type="submission" date="2019-08" db="EMBL/GenBank/DDBJ databases">
        <title>Deep-cultivation of Planctomycetes and their phenomic and genomic characterization uncovers novel biology.</title>
        <authorList>
            <person name="Wiegand S."/>
            <person name="Jogler M."/>
            <person name="Boedeker C."/>
            <person name="Pinto D."/>
            <person name="Vollmers J."/>
            <person name="Rivas-Marin E."/>
            <person name="Kohn T."/>
            <person name="Peeters S.H."/>
            <person name="Heuer A."/>
            <person name="Rast P."/>
            <person name="Oberbeckmann S."/>
            <person name="Bunk B."/>
            <person name="Jeske O."/>
            <person name="Meyerdierks A."/>
            <person name="Storesund J.E."/>
            <person name="Kallscheuer N."/>
            <person name="Luecker S."/>
            <person name="Lage O.M."/>
            <person name="Pohl T."/>
            <person name="Merkel B.J."/>
            <person name="Hornburger P."/>
            <person name="Mueller R.-W."/>
            <person name="Bruemmer F."/>
            <person name="Labrenz M."/>
            <person name="Spormann A.M."/>
            <person name="Op den Camp H."/>
            <person name="Overmann J."/>
            <person name="Amann R."/>
            <person name="Jetten M.S.M."/>
            <person name="Mascher T."/>
            <person name="Medema M.H."/>
            <person name="Devos D.P."/>
            <person name="Kaster A.-K."/>
            <person name="Ovreas L."/>
            <person name="Rohde M."/>
            <person name="Galperin M.Y."/>
            <person name="Jogler C."/>
        </authorList>
    </citation>
    <scope>NUCLEOTIDE SEQUENCE [LARGE SCALE GENOMIC DNA]</scope>
    <source>
        <strain evidence="5 6">UC8</strain>
    </source>
</reference>
<keyword evidence="5" id="KW-0969">Cilium</keyword>
<comment type="subcellular location">
    <subcellularLocation>
        <location evidence="4">Cytoplasm</location>
    </subcellularLocation>
</comment>
<proteinExistence type="inferred from homology"/>
<keyword evidence="4" id="KW-0143">Chaperone</keyword>
<dbReference type="RefSeq" id="WP_068142428.1">
    <property type="nucleotide sequence ID" value="NZ_CP042914.1"/>
</dbReference>
<dbReference type="InterPro" id="IPR003775">
    <property type="entry name" value="Flagellar_assembly_factor_FliW"/>
</dbReference>
<dbReference type="Proteomes" id="UP000325286">
    <property type="component" value="Chromosome"/>
</dbReference>
<dbReference type="EMBL" id="CP042914">
    <property type="protein sequence ID" value="QEG39152.1"/>
    <property type="molecule type" value="Genomic_DNA"/>
</dbReference>
<gene>
    <name evidence="4 5" type="primary">fliW</name>
    <name evidence="5" type="ORF">UC8_11130</name>
</gene>
<dbReference type="PANTHER" id="PTHR39190:SF1">
    <property type="entry name" value="FLAGELLAR ASSEMBLY FACTOR FLIW"/>
    <property type="match status" value="1"/>
</dbReference>
<comment type="function">
    <text evidence="4">Acts as an anti-CsrA protein, binds CsrA and prevents it from repressing translation of its target genes, one of which is flagellin. Binds to flagellin and participates in the assembly of the flagellum.</text>
</comment>
<dbReference type="OrthoDB" id="9801235at2"/>
<keyword evidence="1 4" id="KW-0963">Cytoplasm</keyword>
<organism evidence="5 6">
    <name type="scientific">Roseimaritima ulvae</name>
    <dbReference type="NCBI Taxonomy" id="980254"/>
    <lineage>
        <taxon>Bacteria</taxon>
        <taxon>Pseudomonadati</taxon>
        <taxon>Planctomycetota</taxon>
        <taxon>Planctomycetia</taxon>
        <taxon>Pirellulales</taxon>
        <taxon>Pirellulaceae</taxon>
        <taxon>Roseimaritima</taxon>
    </lineage>
</organism>
<name>A0A5B9QMQ8_9BACT</name>
<evidence type="ECO:0000256" key="3">
    <source>
        <dbReference type="ARBA" id="ARBA00022845"/>
    </source>
</evidence>